<keyword evidence="2" id="KW-1133">Transmembrane helix</keyword>
<evidence type="ECO:0000256" key="2">
    <source>
        <dbReference type="SAM" id="Phobius"/>
    </source>
</evidence>
<organism evidence="4 5">
    <name type="scientific">Sphingomonas rustica</name>
    <dbReference type="NCBI Taxonomy" id="3103142"/>
    <lineage>
        <taxon>Bacteria</taxon>
        <taxon>Pseudomonadati</taxon>
        <taxon>Pseudomonadota</taxon>
        <taxon>Alphaproteobacteria</taxon>
        <taxon>Sphingomonadales</taxon>
        <taxon>Sphingomonadaceae</taxon>
        <taxon>Sphingomonas</taxon>
    </lineage>
</organism>
<gene>
    <name evidence="4" type="ORF">TPR58_12035</name>
</gene>
<sequence length="612" mass="66007">MSASQDSNRSGASAFLTRLARDRRGNTLAMLAVALIPLLGLVGSAVDTARLYVVKVRLQQACDAGVLAGRKFMASGASTTLDTNAADQARAFFNNNFKAGIFASTSVSFTPSKTADNQVAGTASVTVPMTLTQMMGFGPTRISVACEARYDVADLDIMFVLDTTGSMAYAASDTTLSGQTVTAYTRADGTTGYYTAEKSNARIKALRTSVLNFYDTMVASADATTKIRYGFVPYTSTVNVGKIIPSSFLLSTSWNYQTRIPIPDKTWGSSSSTTYTKTSQSSCNGYASRTPSSGYNSSGQYTVKSVSWSSSNSGTCTVTTQTWQQYYTFGELKTDISQFVKGGWVTDPSKTDGSTSKWQGCIEERKTTASSSFSQSALPADLDPTLAATSDDTRWRPMWPEIIYERNGQTGPIDVTSTTAAGSNYESIGAKASTGYVSCGKEAKRLSVMTRTQVSSFVNDPDFRPMGGTYHDTGMIWGTRFLDPKGPFATDTAAWAGRKEPIRHIVFMTDGEMAPSYDIYGMYGYERYDKRVTNGDSSVQTARHNARFVAECEAAKNRNITVWVIAFGQALTPEMKQCASSTATAFTAASDAQLNTAFQTIASRVAMLRLSK</sequence>
<feature type="region of interest" description="Disordered" evidence="1">
    <location>
        <begin position="276"/>
        <end position="298"/>
    </location>
</feature>
<dbReference type="InterPro" id="IPR028087">
    <property type="entry name" value="Tad_N"/>
</dbReference>
<feature type="transmembrane region" description="Helical" evidence="2">
    <location>
        <begin position="28"/>
        <end position="46"/>
    </location>
</feature>
<evidence type="ECO:0000259" key="3">
    <source>
        <dbReference type="Pfam" id="PF13400"/>
    </source>
</evidence>
<name>A0ABV0BA74_9SPHN</name>
<proteinExistence type="predicted"/>
<dbReference type="EMBL" id="JBDIZK010000006">
    <property type="protein sequence ID" value="MEN3747898.1"/>
    <property type="molecule type" value="Genomic_DNA"/>
</dbReference>
<keyword evidence="2" id="KW-0812">Transmembrane</keyword>
<comment type="caution">
    <text evidence="4">The sequence shown here is derived from an EMBL/GenBank/DDBJ whole genome shotgun (WGS) entry which is preliminary data.</text>
</comment>
<keyword evidence="5" id="KW-1185">Reference proteome</keyword>
<dbReference type="Proteomes" id="UP001427805">
    <property type="component" value="Unassembled WGS sequence"/>
</dbReference>
<accession>A0ABV0BA74</accession>
<reference evidence="4 5" key="1">
    <citation type="submission" date="2024-05" db="EMBL/GenBank/DDBJ databases">
        <title>Sphingomonas sp. HF-S3 16S ribosomal RNA gene Genome sequencing and assembly.</title>
        <authorList>
            <person name="Lee H."/>
        </authorList>
    </citation>
    <scope>NUCLEOTIDE SEQUENCE [LARGE SCALE GENOMIC DNA]</scope>
    <source>
        <strain evidence="4 5">HF-S3</strain>
    </source>
</reference>
<evidence type="ECO:0000256" key="1">
    <source>
        <dbReference type="SAM" id="MobiDB-lite"/>
    </source>
</evidence>
<dbReference type="InterPro" id="IPR036465">
    <property type="entry name" value="vWFA_dom_sf"/>
</dbReference>
<keyword evidence="2" id="KW-0472">Membrane</keyword>
<evidence type="ECO:0000313" key="4">
    <source>
        <dbReference type="EMBL" id="MEN3747898.1"/>
    </source>
</evidence>
<protein>
    <submittedName>
        <fullName evidence="4">TadE/TadG family type IV pilus assembly protein</fullName>
    </submittedName>
</protein>
<dbReference type="Gene3D" id="3.40.50.410">
    <property type="entry name" value="von Willebrand factor, type A domain"/>
    <property type="match status" value="2"/>
</dbReference>
<dbReference type="SUPFAM" id="SSF53300">
    <property type="entry name" value="vWA-like"/>
    <property type="match status" value="1"/>
</dbReference>
<feature type="domain" description="Putative Flp pilus-assembly TadG-like N-terminal" evidence="3">
    <location>
        <begin position="25"/>
        <end position="69"/>
    </location>
</feature>
<dbReference type="RefSeq" id="WP_346246906.1">
    <property type="nucleotide sequence ID" value="NZ_JBDIZK010000006.1"/>
</dbReference>
<feature type="compositionally biased region" description="Polar residues" evidence="1">
    <location>
        <begin position="283"/>
        <end position="298"/>
    </location>
</feature>
<evidence type="ECO:0000313" key="5">
    <source>
        <dbReference type="Proteomes" id="UP001427805"/>
    </source>
</evidence>
<dbReference type="Pfam" id="PF13400">
    <property type="entry name" value="Tad"/>
    <property type="match status" value="1"/>
</dbReference>